<evidence type="ECO:0000256" key="2">
    <source>
        <dbReference type="ARBA" id="ARBA00010790"/>
    </source>
</evidence>
<accession>A0AAV1IXW5</accession>
<dbReference type="PANTHER" id="PTHR11552">
    <property type="entry name" value="GLUCOSE-METHANOL-CHOLINE GMC OXIDOREDUCTASE"/>
    <property type="match status" value="1"/>
</dbReference>
<evidence type="ECO:0000313" key="11">
    <source>
        <dbReference type="Proteomes" id="UP001497472"/>
    </source>
</evidence>
<dbReference type="PROSITE" id="PS00623">
    <property type="entry name" value="GMC_OXRED_1"/>
    <property type="match status" value="1"/>
</dbReference>
<feature type="binding site" evidence="5">
    <location>
        <position position="263"/>
    </location>
    <ligand>
        <name>FAD</name>
        <dbReference type="ChEBI" id="CHEBI:57692"/>
    </ligand>
</feature>
<comment type="cofactor">
    <cofactor evidence="1 5">
        <name>FAD</name>
        <dbReference type="ChEBI" id="CHEBI:57692"/>
    </cofactor>
</comment>
<dbReference type="AlphaFoldDB" id="A0AAV1IXW5"/>
<dbReference type="Gene3D" id="3.50.50.60">
    <property type="entry name" value="FAD/NAD(P)-binding domain"/>
    <property type="match status" value="1"/>
</dbReference>
<dbReference type="InterPro" id="IPR000172">
    <property type="entry name" value="GMC_OxRdtase_N"/>
</dbReference>
<evidence type="ECO:0000259" key="9">
    <source>
        <dbReference type="PROSITE" id="PS00624"/>
    </source>
</evidence>
<dbReference type="Proteomes" id="UP001497472">
    <property type="component" value="Unassembled WGS sequence"/>
</dbReference>
<keyword evidence="11" id="KW-1185">Reference proteome</keyword>
<feature type="domain" description="Glucose-methanol-choline oxidoreductase N-terminal" evidence="8">
    <location>
        <begin position="122"/>
        <end position="145"/>
    </location>
</feature>
<evidence type="ECO:0000256" key="3">
    <source>
        <dbReference type="ARBA" id="ARBA00022630"/>
    </source>
</evidence>
<proteinExistence type="inferred from homology"/>
<dbReference type="Pfam" id="PF05199">
    <property type="entry name" value="GMC_oxred_C"/>
    <property type="match status" value="1"/>
</dbReference>
<keyword evidence="7" id="KW-0812">Transmembrane</keyword>
<dbReference type="InterPro" id="IPR036188">
    <property type="entry name" value="FAD/NAD-bd_sf"/>
</dbReference>
<reference evidence="10 11" key="1">
    <citation type="submission" date="2023-11" db="EMBL/GenBank/DDBJ databases">
        <authorList>
            <person name="Okamura Y."/>
        </authorList>
    </citation>
    <scope>NUCLEOTIDE SEQUENCE [LARGE SCALE GENOMIC DNA]</scope>
</reference>
<dbReference type="InterPro" id="IPR007867">
    <property type="entry name" value="GMC_OxRtase_C"/>
</dbReference>
<feature type="domain" description="Glucose-methanol-choline oxidoreductase N-terminal" evidence="9">
    <location>
        <begin position="300"/>
        <end position="314"/>
    </location>
</feature>
<sequence>MDPGAVITQINIIQNALGVIATYLALTAYLFPKQANIFNDQEFDFIIVGAGSAGSVLADRLTECGNFRVLLLEAGDDPPLESLTPSLFPYLPRTKFDYNYTSRNDHRTYQSHKIGALNLTSGRGLGGSSSVNYMAYVRGCPDDYNHWARATQDSTWNSSEVFPYFLKSEKIESPEILWSSYKGYHGTDGFLKVTRENRPEINKYLKSFEEIGKPLVFDINGPSNLGYTPLLVTIADGFRQSTALTNLANKDRSNLFVRKNSFVTRIVIDEDNIARGVEFETEDKKTIRAWARREVIVSAGTMNSPRLLMLSGIGPEKHLGKFNINVKKNLPVGYNFHDHTISLISIKTEESSGSSPAPDPHTLPFPVFTGFIALNDSQTCPEYQTLIFVVPNDSEAPLQLCSFNLGFEDYICQNIFQAGKGRNTLYVNLSLLHPKSRGRVKLRSSNPHDPPVVEPETFSNIQDLHDLAKYVADFAKIVNSTYFRSINAEFVDLVSPMCKEWEFGSQQYWRCYVLNTMTTLWHYVGTCAMGTVVDSQLRVYGVRRLRVVDASVMPRIVGGNTNVPVIMIAEKAADFIKRQHSRHNVKSESWKSIFYGI</sequence>
<dbReference type="GO" id="GO:0050660">
    <property type="term" value="F:flavin adenine dinucleotide binding"/>
    <property type="evidence" value="ECO:0007669"/>
    <property type="project" value="InterPro"/>
</dbReference>
<evidence type="ECO:0000256" key="5">
    <source>
        <dbReference type="PIRSR" id="PIRSR000137-2"/>
    </source>
</evidence>
<keyword evidence="7" id="KW-1133">Transmembrane helix</keyword>
<evidence type="ECO:0000256" key="1">
    <source>
        <dbReference type="ARBA" id="ARBA00001974"/>
    </source>
</evidence>
<keyword evidence="4 5" id="KW-0274">FAD</keyword>
<comment type="caution">
    <text evidence="10">The sequence shown here is derived from an EMBL/GenBank/DDBJ whole genome shotgun (WGS) entry which is preliminary data.</text>
</comment>
<dbReference type="PROSITE" id="PS00624">
    <property type="entry name" value="GMC_OXRED_2"/>
    <property type="match status" value="1"/>
</dbReference>
<dbReference type="Gene3D" id="3.30.560.10">
    <property type="entry name" value="Glucose Oxidase, domain 3"/>
    <property type="match status" value="1"/>
</dbReference>
<feature type="binding site" evidence="5">
    <location>
        <begin position="521"/>
        <end position="522"/>
    </location>
    <ligand>
        <name>FAD</name>
        <dbReference type="ChEBI" id="CHEBI:57692"/>
    </ligand>
</feature>
<protein>
    <recommendedName>
        <fullName evidence="8 9">Glucose-methanol-choline oxidoreductase N-terminal domain-containing protein</fullName>
    </recommendedName>
</protein>
<dbReference type="SUPFAM" id="SSF54373">
    <property type="entry name" value="FAD-linked reductases, C-terminal domain"/>
    <property type="match status" value="1"/>
</dbReference>
<evidence type="ECO:0000313" key="10">
    <source>
        <dbReference type="EMBL" id="CAK1541978.1"/>
    </source>
</evidence>
<evidence type="ECO:0000256" key="7">
    <source>
        <dbReference type="SAM" id="Phobius"/>
    </source>
</evidence>
<dbReference type="SUPFAM" id="SSF51905">
    <property type="entry name" value="FAD/NAD(P)-binding domain"/>
    <property type="match status" value="1"/>
</dbReference>
<dbReference type="PIRSF" id="PIRSF000137">
    <property type="entry name" value="Alcohol_oxidase"/>
    <property type="match status" value="1"/>
</dbReference>
<dbReference type="InterPro" id="IPR012132">
    <property type="entry name" value="GMC_OxRdtase"/>
</dbReference>
<evidence type="ECO:0000259" key="8">
    <source>
        <dbReference type="PROSITE" id="PS00623"/>
    </source>
</evidence>
<dbReference type="GO" id="GO:0016614">
    <property type="term" value="F:oxidoreductase activity, acting on CH-OH group of donors"/>
    <property type="evidence" value="ECO:0007669"/>
    <property type="project" value="InterPro"/>
</dbReference>
<comment type="similarity">
    <text evidence="2 6">Belongs to the GMC oxidoreductase family.</text>
</comment>
<dbReference type="Pfam" id="PF00732">
    <property type="entry name" value="GMC_oxred_N"/>
    <property type="match status" value="1"/>
</dbReference>
<evidence type="ECO:0000256" key="6">
    <source>
        <dbReference type="RuleBase" id="RU003968"/>
    </source>
</evidence>
<keyword evidence="7" id="KW-0472">Membrane</keyword>
<keyword evidence="3 6" id="KW-0285">Flavoprotein</keyword>
<dbReference type="EMBL" id="CAVLEF010000003">
    <property type="protein sequence ID" value="CAK1541978.1"/>
    <property type="molecule type" value="Genomic_DNA"/>
</dbReference>
<dbReference type="PANTHER" id="PTHR11552:SF147">
    <property type="entry name" value="CHOLINE DEHYDROGENASE, MITOCHONDRIAL"/>
    <property type="match status" value="1"/>
</dbReference>
<name>A0AAV1IXW5_9NEOP</name>
<evidence type="ECO:0000256" key="4">
    <source>
        <dbReference type="ARBA" id="ARBA00022827"/>
    </source>
</evidence>
<feature type="transmembrane region" description="Helical" evidence="7">
    <location>
        <begin position="12"/>
        <end position="31"/>
    </location>
</feature>
<gene>
    <name evidence="10" type="ORF">LNINA_LOCUS1918</name>
</gene>
<organism evidence="10 11">
    <name type="scientific">Leptosia nina</name>
    <dbReference type="NCBI Taxonomy" id="320188"/>
    <lineage>
        <taxon>Eukaryota</taxon>
        <taxon>Metazoa</taxon>
        <taxon>Ecdysozoa</taxon>
        <taxon>Arthropoda</taxon>
        <taxon>Hexapoda</taxon>
        <taxon>Insecta</taxon>
        <taxon>Pterygota</taxon>
        <taxon>Neoptera</taxon>
        <taxon>Endopterygota</taxon>
        <taxon>Lepidoptera</taxon>
        <taxon>Glossata</taxon>
        <taxon>Ditrysia</taxon>
        <taxon>Papilionoidea</taxon>
        <taxon>Pieridae</taxon>
        <taxon>Pierinae</taxon>
        <taxon>Leptosia</taxon>
    </lineage>
</organism>